<dbReference type="GO" id="GO:0003723">
    <property type="term" value="F:RNA binding"/>
    <property type="evidence" value="ECO:0007669"/>
    <property type="project" value="UniProtKB-KW"/>
</dbReference>
<evidence type="ECO:0000313" key="2">
    <source>
        <dbReference type="EMBL" id="KRN25264.1"/>
    </source>
</evidence>
<dbReference type="Gene3D" id="3.10.290.10">
    <property type="entry name" value="RNA-binding S4 domain"/>
    <property type="match status" value="1"/>
</dbReference>
<accession>A0A0R2FA79</accession>
<sequence length="71" mass="7584">MSTVTITTAFITLGQLLKDAGVVDSGGAAKYFLKENTVLVNDQAEDRRGRKLEAGDTVTLPDHTSFTVARA</sequence>
<organism evidence="2 3">
    <name type="scientific">Lacticaseibacillus camelliae DSM 22697 = JCM 13995</name>
    <dbReference type="NCBI Taxonomy" id="1423730"/>
    <lineage>
        <taxon>Bacteria</taxon>
        <taxon>Bacillati</taxon>
        <taxon>Bacillota</taxon>
        <taxon>Bacilli</taxon>
        <taxon>Lactobacillales</taxon>
        <taxon>Lactobacillaceae</taxon>
        <taxon>Lacticaseibacillus</taxon>
    </lineage>
</organism>
<dbReference type="EMBL" id="AYZJ01000016">
    <property type="protein sequence ID" value="KRN25264.1"/>
    <property type="molecule type" value="Genomic_DNA"/>
</dbReference>
<comment type="caution">
    <text evidence="2">The sequence shown here is derived from an EMBL/GenBank/DDBJ whole genome shotgun (WGS) entry which is preliminary data.</text>
</comment>
<keyword evidence="1" id="KW-0694">RNA-binding</keyword>
<reference evidence="2 3" key="1">
    <citation type="journal article" date="2015" name="Genome Announc.">
        <title>Expanding the biotechnology potential of lactobacilli through comparative genomics of 213 strains and associated genera.</title>
        <authorList>
            <person name="Sun Z."/>
            <person name="Harris H.M."/>
            <person name="McCann A."/>
            <person name="Guo C."/>
            <person name="Argimon S."/>
            <person name="Zhang W."/>
            <person name="Yang X."/>
            <person name="Jeffery I.B."/>
            <person name="Cooney J.C."/>
            <person name="Kagawa T.F."/>
            <person name="Liu W."/>
            <person name="Song Y."/>
            <person name="Salvetti E."/>
            <person name="Wrobel A."/>
            <person name="Rasinkangas P."/>
            <person name="Parkhill J."/>
            <person name="Rea M.C."/>
            <person name="O'Sullivan O."/>
            <person name="Ritari J."/>
            <person name="Douillard F.P."/>
            <person name="Paul Ross R."/>
            <person name="Yang R."/>
            <person name="Briner A.E."/>
            <person name="Felis G.E."/>
            <person name="de Vos W.M."/>
            <person name="Barrangou R."/>
            <person name="Klaenhammer T.R."/>
            <person name="Caufield P.W."/>
            <person name="Cui Y."/>
            <person name="Zhang H."/>
            <person name="O'Toole P.W."/>
        </authorList>
    </citation>
    <scope>NUCLEOTIDE SEQUENCE [LARGE SCALE GENOMIC DNA]</scope>
    <source>
        <strain evidence="2 3">DSM 22697</strain>
    </source>
</reference>
<dbReference type="NCBIfam" id="TIGR02988">
    <property type="entry name" value="YaaA_near_RecF"/>
    <property type="match status" value="1"/>
</dbReference>
<dbReference type="OrthoDB" id="9811532at2"/>
<dbReference type="PROSITE" id="PS50889">
    <property type="entry name" value="S4"/>
    <property type="match status" value="1"/>
</dbReference>
<proteinExistence type="predicted"/>
<dbReference type="AlphaFoldDB" id="A0A0R2FA79"/>
<name>A0A0R2FA79_9LACO</name>
<dbReference type="Proteomes" id="UP000050865">
    <property type="component" value="Unassembled WGS sequence"/>
</dbReference>
<keyword evidence="3" id="KW-1185">Reference proteome</keyword>
<dbReference type="PATRIC" id="fig|1423730.4.peg.866"/>
<protein>
    <submittedName>
        <fullName evidence="2">Uncharacterized protein</fullName>
    </submittedName>
</protein>
<gene>
    <name evidence="2" type="ORF">FC75_GL000820</name>
</gene>
<dbReference type="Pfam" id="PF13275">
    <property type="entry name" value="S4_2"/>
    <property type="match status" value="1"/>
</dbReference>
<evidence type="ECO:0000256" key="1">
    <source>
        <dbReference type="PROSITE-ProRule" id="PRU00182"/>
    </source>
</evidence>
<dbReference type="STRING" id="1423730.FC75_GL000820"/>
<dbReference type="InterPro" id="IPR014330">
    <property type="entry name" value="RNA-bd_S4-rel_YaaA"/>
</dbReference>
<dbReference type="InterPro" id="IPR036986">
    <property type="entry name" value="S4_RNA-bd_sf"/>
</dbReference>
<dbReference type="SUPFAM" id="SSF55174">
    <property type="entry name" value="Alpha-L RNA-binding motif"/>
    <property type="match status" value="1"/>
</dbReference>
<dbReference type="RefSeq" id="WP_054662798.1">
    <property type="nucleotide sequence ID" value="NZ_AYZJ01000016.1"/>
</dbReference>
<evidence type="ECO:0000313" key="3">
    <source>
        <dbReference type="Proteomes" id="UP000050865"/>
    </source>
</evidence>